<dbReference type="PATRIC" id="fig|1122241.3.peg.2973"/>
<evidence type="ECO:0000256" key="4">
    <source>
        <dbReference type="ARBA" id="ARBA00023136"/>
    </source>
</evidence>
<keyword evidence="2 5" id="KW-0812">Transmembrane</keyword>
<evidence type="ECO:0000256" key="3">
    <source>
        <dbReference type="ARBA" id="ARBA00022989"/>
    </source>
</evidence>
<feature type="transmembrane region" description="Helical" evidence="5">
    <location>
        <begin position="106"/>
        <end position="124"/>
    </location>
</feature>
<comment type="similarity">
    <text evidence="5">Belongs to the UPF0182 family.</text>
</comment>
<dbReference type="GO" id="GO:0005576">
    <property type="term" value="C:extracellular region"/>
    <property type="evidence" value="ECO:0007669"/>
    <property type="project" value="TreeGrafter"/>
</dbReference>
<gene>
    <name evidence="6" type="ORF">MOMUL_27980</name>
</gene>
<evidence type="ECO:0000256" key="1">
    <source>
        <dbReference type="ARBA" id="ARBA00022475"/>
    </source>
</evidence>
<feature type="transmembrane region" description="Helical" evidence="5">
    <location>
        <begin position="245"/>
        <end position="268"/>
    </location>
</feature>
<feature type="transmembrane region" description="Helical" evidence="5">
    <location>
        <begin position="162"/>
        <end position="185"/>
    </location>
</feature>
<feature type="transmembrane region" description="Helical" evidence="5">
    <location>
        <begin position="275"/>
        <end position="298"/>
    </location>
</feature>
<dbReference type="InterPro" id="IPR005372">
    <property type="entry name" value="UPF0182"/>
</dbReference>
<evidence type="ECO:0000256" key="2">
    <source>
        <dbReference type="ARBA" id="ARBA00022692"/>
    </source>
</evidence>
<evidence type="ECO:0000313" key="7">
    <source>
        <dbReference type="Proteomes" id="UP000075670"/>
    </source>
</evidence>
<dbReference type="Pfam" id="PF03699">
    <property type="entry name" value="UPF0182"/>
    <property type="match status" value="1"/>
</dbReference>
<reference evidence="6 7" key="1">
    <citation type="submission" date="2016-02" db="EMBL/GenBank/DDBJ databases">
        <title>Genome sequence of Moorella mulderi DSM 14980.</title>
        <authorList>
            <person name="Poehlein A."/>
            <person name="Daniel R."/>
        </authorList>
    </citation>
    <scope>NUCLEOTIDE SEQUENCE [LARGE SCALE GENOMIC DNA]</scope>
    <source>
        <strain evidence="6 7">DSM 14980</strain>
    </source>
</reference>
<dbReference type="Proteomes" id="UP000075670">
    <property type="component" value="Unassembled WGS sequence"/>
</dbReference>
<name>A0A151ATK2_9FIRM</name>
<feature type="transmembrane region" description="Helical" evidence="5">
    <location>
        <begin position="205"/>
        <end position="225"/>
    </location>
</feature>
<accession>A0A151ATK2</accession>
<dbReference type="GO" id="GO:0005886">
    <property type="term" value="C:plasma membrane"/>
    <property type="evidence" value="ECO:0007669"/>
    <property type="project" value="UniProtKB-SubCell"/>
</dbReference>
<proteinExistence type="inferred from homology"/>
<organism evidence="6 7">
    <name type="scientific">Moorella mulderi DSM 14980</name>
    <dbReference type="NCBI Taxonomy" id="1122241"/>
    <lineage>
        <taxon>Bacteria</taxon>
        <taxon>Bacillati</taxon>
        <taxon>Bacillota</taxon>
        <taxon>Clostridia</taxon>
        <taxon>Neomoorellales</taxon>
        <taxon>Neomoorellaceae</taxon>
        <taxon>Neomoorella</taxon>
    </lineage>
</organism>
<comment type="subcellular location">
    <subcellularLocation>
        <location evidence="5">Cell membrane</location>
        <topology evidence="5">Multi-pass membrane protein</topology>
    </subcellularLocation>
</comment>
<protein>
    <recommendedName>
        <fullName evidence="5">UPF0182 protein MOMUL_27980</fullName>
    </recommendedName>
</protein>
<evidence type="ECO:0000256" key="5">
    <source>
        <dbReference type="HAMAP-Rule" id="MF_01600"/>
    </source>
</evidence>
<comment type="caution">
    <text evidence="6">The sequence shown here is derived from an EMBL/GenBank/DDBJ whole genome shotgun (WGS) entry which is preliminary data.</text>
</comment>
<feature type="transmembrane region" description="Helical" evidence="5">
    <location>
        <begin position="9"/>
        <end position="34"/>
    </location>
</feature>
<dbReference type="HAMAP" id="MF_01600">
    <property type="entry name" value="UPF0182"/>
    <property type="match status" value="1"/>
</dbReference>
<dbReference type="PANTHER" id="PTHR39344:SF1">
    <property type="entry name" value="UPF0182 PROTEIN SLL1060"/>
    <property type="match status" value="1"/>
</dbReference>
<sequence>MSILNRIRIILLIIIFAGLGIAFLGSHFLADWYWFGEVGYRQVLITRLLSDWGLRLGVISFFFLFFYLNLLFTYRGLNLTPSPARESWTLKEYLVDRFVTRRRLTILYLLVSLIGALLFSPLAAGKWLVVQQYLQATNFGVSDPLFTKDVGFYVFKLPFYHFLYGMLVTALVGAALVTGFFYLLFNPGELLGLRKGRFARPQVHFSTLVALFFLVQAWGFRLQAFDLVRSPRGVAFGASYTDIHALLPGYNILAGVAVACALIIFLNAFRRNLKLVGIGVLAFIAAYALLVVILPLAVQKFQVEPNEFAREEPYLRFNIDFTRRAYGLDKITVREFPARDNLTPADLEQEKITLDNIRLWDYRPLQQTYSQLQEIRSYYSFKDIDVDRYTFGSSQRQVMLSARELDQDKLPDRARTWINEKMRYTHGYGLAMNLASTVTPGGQPEFIAGDLPFRSTAGLQLNEPRIYYGELTGDYVITGGKAAEFDYPSSGGDNFVETRYEGRGGVALNNYWRRLIFAFRFNDYRLLMSKELTPQSKILYYRNIQERVRKIMPYLRYDADPYLVVAGGRLYWLLDAYTLTSMYPYSEPVNEGFNYIRNAVKVVIDAYNGTVDYYIVDPGDPLSQTLGKIFPGLFKPLEAMPAELRQHLRYPAELLAIQARMLASYHMENAMLFYNKEDAWSIAEEMVGDQRRAMEPYYTLLRLPGEQEAEYILMLPFTPARKVNMVAWLAARNDGPHYGQLLLYTFPKNRSIYGPMQIEARIDQEPAISQQLTLWDQHGSRVIRGNLLVLPIKEALLYVEPIFLQAQESKLPELRQVVVAYGEKIVMADTLAGALKAIFGDRAPVTPPPAITAPPSGPLTTSNLATSIQEANRLYSEAQEKLKLGDWAGYGENMKKLGQLLQEMQQNYRQ</sequence>
<keyword evidence="4 5" id="KW-0472">Membrane</keyword>
<keyword evidence="3 5" id="KW-1133">Transmembrane helix</keyword>
<dbReference type="AlphaFoldDB" id="A0A151ATK2"/>
<dbReference type="OrthoDB" id="9763654at2"/>
<feature type="transmembrane region" description="Helical" evidence="5">
    <location>
        <begin position="54"/>
        <end position="72"/>
    </location>
</feature>
<dbReference type="EMBL" id="LTBC01000018">
    <property type="protein sequence ID" value="KYH30923.1"/>
    <property type="molecule type" value="Genomic_DNA"/>
</dbReference>
<keyword evidence="1 5" id="KW-1003">Cell membrane</keyword>
<evidence type="ECO:0000313" key="6">
    <source>
        <dbReference type="EMBL" id="KYH30923.1"/>
    </source>
</evidence>
<dbReference type="RefSeq" id="WP_062285725.1">
    <property type="nucleotide sequence ID" value="NZ_LTBC01000018.1"/>
</dbReference>
<keyword evidence="7" id="KW-1185">Reference proteome</keyword>
<dbReference type="PANTHER" id="PTHR39344">
    <property type="entry name" value="UPF0182 PROTEIN SLL1060"/>
    <property type="match status" value="1"/>
</dbReference>